<keyword evidence="2" id="KW-0575">Peroxidase</keyword>
<organism evidence="2 3">
    <name type="scientific">Mangrovibacter phragmitis</name>
    <dbReference type="NCBI Taxonomy" id="1691903"/>
    <lineage>
        <taxon>Bacteria</taxon>
        <taxon>Pseudomonadati</taxon>
        <taxon>Pseudomonadota</taxon>
        <taxon>Gammaproteobacteria</taxon>
        <taxon>Enterobacterales</taxon>
        <taxon>Enterobacteriaceae</taxon>
        <taxon>Mangrovibacter</taxon>
    </lineage>
</organism>
<gene>
    <name evidence="2" type="ORF">A9B99_01800</name>
</gene>
<dbReference type="AlphaFoldDB" id="A0A1B7L7Y1"/>
<accession>A0A1B7L7Y1</accession>
<sequence length="159" mass="17829">MSSRVDHFQTIPALIKILSDASVASGKTMPDKKLRHLMDIRASQLNHCAFCLDMHVKEAKLHGERELRLYHVAIWRESPLFTAKEKAALALTEALTHIDNRGVSEALYSELSEHFTQEEISALTFSIAMINAWNRLQILSRAVPGTLDSAYGLDRADLS</sequence>
<keyword evidence="2" id="KW-0560">Oxidoreductase</keyword>
<dbReference type="InterPro" id="IPR004675">
    <property type="entry name" value="AhpD_core"/>
</dbReference>
<dbReference type="PANTHER" id="PTHR34846:SF10">
    <property type="entry name" value="CYTOPLASMIC PROTEIN"/>
    <property type="match status" value="1"/>
</dbReference>
<evidence type="ECO:0000313" key="3">
    <source>
        <dbReference type="Proteomes" id="UP000078225"/>
    </source>
</evidence>
<dbReference type="STRING" id="1691903.A9B99_01800"/>
<dbReference type="NCBIfam" id="TIGR00778">
    <property type="entry name" value="ahpD_dom"/>
    <property type="match status" value="1"/>
</dbReference>
<evidence type="ECO:0000313" key="2">
    <source>
        <dbReference type="EMBL" id="OAT78489.1"/>
    </source>
</evidence>
<dbReference type="GO" id="GO:0051920">
    <property type="term" value="F:peroxiredoxin activity"/>
    <property type="evidence" value="ECO:0007669"/>
    <property type="project" value="InterPro"/>
</dbReference>
<keyword evidence="3" id="KW-1185">Reference proteome</keyword>
<feature type="domain" description="Carboxymuconolactone decarboxylase-like" evidence="1">
    <location>
        <begin position="31"/>
        <end position="93"/>
    </location>
</feature>
<dbReference type="SUPFAM" id="SSF69118">
    <property type="entry name" value="AhpD-like"/>
    <property type="match status" value="1"/>
</dbReference>
<dbReference type="EMBL" id="LYRP01000001">
    <property type="protein sequence ID" value="OAT78489.1"/>
    <property type="molecule type" value="Genomic_DNA"/>
</dbReference>
<comment type="caution">
    <text evidence="2">The sequence shown here is derived from an EMBL/GenBank/DDBJ whole genome shotgun (WGS) entry which is preliminary data.</text>
</comment>
<dbReference type="InterPro" id="IPR003779">
    <property type="entry name" value="CMD-like"/>
</dbReference>
<dbReference type="Gene3D" id="1.20.1290.10">
    <property type="entry name" value="AhpD-like"/>
    <property type="match status" value="1"/>
</dbReference>
<dbReference type="InterPro" id="IPR029032">
    <property type="entry name" value="AhpD-like"/>
</dbReference>
<dbReference type="RefSeq" id="WP_064594047.1">
    <property type="nucleotide sequence ID" value="NZ_CP134782.1"/>
</dbReference>
<proteinExistence type="predicted"/>
<reference evidence="3" key="1">
    <citation type="submission" date="2016-05" db="EMBL/GenBank/DDBJ databases">
        <authorList>
            <person name="Behera P."/>
            <person name="Vaishampayan P."/>
            <person name="Singh N."/>
            <person name="Raina V."/>
            <person name="Suar M."/>
            <person name="Pattnaik A."/>
            <person name="Rastogi G."/>
        </authorList>
    </citation>
    <scope>NUCLEOTIDE SEQUENCE [LARGE SCALE GENOMIC DNA]</scope>
    <source>
        <strain evidence="3">MP23</strain>
    </source>
</reference>
<name>A0A1B7L7Y1_9ENTR</name>
<dbReference type="Proteomes" id="UP000078225">
    <property type="component" value="Unassembled WGS sequence"/>
</dbReference>
<dbReference type="OrthoDB" id="9801997at2"/>
<dbReference type="Pfam" id="PF02627">
    <property type="entry name" value="CMD"/>
    <property type="match status" value="1"/>
</dbReference>
<evidence type="ECO:0000259" key="1">
    <source>
        <dbReference type="Pfam" id="PF02627"/>
    </source>
</evidence>
<dbReference type="PANTHER" id="PTHR34846">
    <property type="entry name" value="4-CARBOXYMUCONOLACTONE DECARBOXYLASE FAMILY PROTEIN (AFU_ORTHOLOGUE AFUA_6G11590)"/>
    <property type="match status" value="1"/>
</dbReference>
<protein>
    <submittedName>
        <fullName evidence="2">Alkylhydroperoxidase</fullName>
    </submittedName>
</protein>